<organism evidence="1 2">
    <name type="scientific">Sphaerisporangium rubeum</name>
    <dbReference type="NCBI Taxonomy" id="321317"/>
    <lineage>
        <taxon>Bacteria</taxon>
        <taxon>Bacillati</taxon>
        <taxon>Actinomycetota</taxon>
        <taxon>Actinomycetes</taxon>
        <taxon>Streptosporangiales</taxon>
        <taxon>Streptosporangiaceae</taxon>
        <taxon>Sphaerisporangium</taxon>
    </lineage>
</organism>
<evidence type="ECO:0000313" key="2">
    <source>
        <dbReference type="Proteomes" id="UP000555564"/>
    </source>
</evidence>
<dbReference type="AlphaFoldDB" id="A0A7X0IAL3"/>
<dbReference type="EMBL" id="JACHIU010000001">
    <property type="protein sequence ID" value="MBB6471697.1"/>
    <property type="molecule type" value="Genomic_DNA"/>
</dbReference>
<sequence>MTSPAARGRRARRMVLLPILAVLVAGVLAAGAFLGGFHQAPPSEPESLGRGAEVDQGRMRTKFLDAVVRAGGHDGIGVSDKRYLEIVLDVTNQSDRTISSYTMDTALPTVLADGKAIKPKDPSQGLGPRYVVSAPGHAYSQLHPGVPAKVIIVFELRENEPAPKSVRIAAATYEWRETFFSQTHEWIRVMAPKPPSVQDAAEEGSHPDEPLIIAEVDMPVRSEAA</sequence>
<accession>A0A7X0IAL3</accession>
<dbReference type="RefSeq" id="WP_184978868.1">
    <property type="nucleotide sequence ID" value="NZ_BAAALO010000031.1"/>
</dbReference>
<keyword evidence="2" id="KW-1185">Reference proteome</keyword>
<proteinExistence type="predicted"/>
<protein>
    <submittedName>
        <fullName evidence="1">Uncharacterized protein</fullName>
    </submittedName>
</protein>
<name>A0A7X0IAL3_9ACTN</name>
<gene>
    <name evidence="1" type="ORF">BJ992_001128</name>
</gene>
<comment type="caution">
    <text evidence="1">The sequence shown here is derived from an EMBL/GenBank/DDBJ whole genome shotgun (WGS) entry which is preliminary data.</text>
</comment>
<dbReference type="Proteomes" id="UP000555564">
    <property type="component" value="Unassembled WGS sequence"/>
</dbReference>
<evidence type="ECO:0000313" key="1">
    <source>
        <dbReference type="EMBL" id="MBB6471697.1"/>
    </source>
</evidence>
<reference evidence="1 2" key="1">
    <citation type="submission" date="2020-08" db="EMBL/GenBank/DDBJ databases">
        <title>Sequencing the genomes of 1000 actinobacteria strains.</title>
        <authorList>
            <person name="Klenk H.-P."/>
        </authorList>
    </citation>
    <scope>NUCLEOTIDE SEQUENCE [LARGE SCALE GENOMIC DNA]</scope>
    <source>
        <strain evidence="1 2">DSM 44936</strain>
    </source>
</reference>